<gene>
    <name evidence="2" type="ORF">O181_069644</name>
</gene>
<evidence type="ECO:0000313" key="2">
    <source>
        <dbReference type="EMBL" id="MBW0529929.1"/>
    </source>
</evidence>
<feature type="region of interest" description="Disordered" evidence="1">
    <location>
        <begin position="71"/>
        <end position="184"/>
    </location>
</feature>
<dbReference type="AlphaFoldDB" id="A0A9Q3I8Q0"/>
<organism evidence="2 3">
    <name type="scientific">Austropuccinia psidii MF-1</name>
    <dbReference type="NCBI Taxonomy" id="1389203"/>
    <lineage>
        <taxon>Eukaryota</taxon>
        <taxon>Fungi</taxon>
        <taxon>Dikarya</taxon>
        <taxon>Basidiomycota</taxon>
        <taxon>Pucciniomycotina</taxon>
        <taxon>Pucciniomycetes</taxon>
        <taxon>Pucciniales</taxon>
        <taxon>Sphaerophragmiaceae</taxon>
        <taxon>Austropuccinia</taxon>
    </lineage>
</organism>
<feature type="compositionally biased region" description="Basic and acidic residues" evidence="1">
    <location>
        <begin position="130"/>
        <end position="140"/>
    </location>
</feature>
<reference evidence="2" key="1">
    <citation type="submission" date="2021-03" db="EMBL/GenBank/DDBJ databases">
        <title>Draft genome sequence of rust myrtle Austropuccinia psidii MF-1, a brazilian biotype.</title>
        <authorList>
            <person name="Quecine M.C."/>
            <person name="Pachon D.M.R."/>
            <person name="Bonatelli M.L."/>
            <person name="Correr F.H."/>
            <person name="Franceschini L.M."/>
            <person name="Leite T.F."/>
            <person name="Margarido G.R.A."/>
            <person name="Almeida C.A."/>
            <person name="Ferrarezi J.A."/>
            <person name="Labate C.A."/>
        </authorList>
    </citation>
    <scope>NUCLEOTIDE SEQUENCE</scope>
    <source>
        <strain evidence="2">MF-1</strain>
    </source>
</reference>
<evidence type="ECO:0000313" key="3">
    <source>
        <dbReference type="Proteomes" id="UP000765509"/>
    </source>
</evidence>
<protein>
    <submittedName>
        <fullName evidence="2">Uncharacterized protein</fullName>
    </submittedName>
</protein>
<evidence type="ECO:0000256" key="1">
    <source>
        <dbReference type="SAM" id="MobiDB-lite"/>
    </source>
</evidence>
<keyword evidence="3" id="KW-1185">Reference proteome</keyword>
<proteinExistence type="predicted"/>
<feature type="compositionally biased region" description="Basic and acidic residues" evidence="1">
    <location>
        <begin position="166"/>
        <end position="176"/>
    </location>
</feature>
<name>A0A9Q3I8Q0_9BASI</name>
<sequence>MKLLLREVEEINPSNQMNLDQEIEVGNPKDKNVSPEERHKWRMPELLPVPKGNNRDIPVSVKELVYGSKAAGVGTSAKSLDRHNELLSSSEEVHGPRKDRRTSDRLDTHVLQRTTPTDISFVGKPNHVVRGPEEEVDPRKGKQPSGCSSSLQNQKYTSASANQGEENPKEQSEGHSKGKGKSKIQVEEALPRELQNSQEREYSHGKCVQYSKNSDVIQKQAGGRIEPIISKELELLNPVTHFETCNKEILAKFNKFEYVQQKLGREILQVKESQKTTIGLESVKKPISCL</sequence>
<accession>A0A9Q3I8Q0</accession>
<feature type="compositionally biased region" description="Polar residues" evidence="1">
    <location>
        <begin position="145"/>
        <end position="165"/>
    </location>
</feature>
<feature type="region of interest" description="Disordered" evidence="1">
    <location>
        <begin position="15"/>
        <end position="40"/>
    </location>
</feature>
<comment type="caution">
    <text evidence="2">The sequence shown here is derived from an EMBL/GenBank/DDBJ whole genome shotgun (WGS) entry which is preliminary data.</text>
</comment>
<dbReference type="EMBL" id="AVOT02035551">
    <property type="protein sequence ID" value="MBW0529929.1"/>
    <property type="molecule type" value="Genomic_DNA"/>
</dbReference>
<feature type="compositionally biased region" description="Basic and acidic residues" evidence="1">
    <location>
        <begin position="79"/>
        <end position="110"/>
    </location>
</feature>
<feature type="compositionally biased region" description="Basic and acidic residues" evidence="1">
    <location>
        <begin position="27"/>
        <end position="40"/>
    </location>
</feature>
<dbReference type="Proteomes" id="UP000765509">
    <property type="component" value="Unassembled WGS sequence"/>
</dbReference>